<dbReference type="EMBL" id="FNSV01000005">
    <property type="protein sequence ID" value="SEB64001.1"/>
    <property type="molecule type" value="Genomic_DNA"/>
</dbReference>
<dbReference type="SUPFAM" id="SSF54427">
    <property type="entry name" value="NTF2-like"/>
    <property type="match status" value="1"/>
</dbReference>
<dbReference type="CDD" id="cd00531">
    <property type="entry name" value="NTF2_like"/>
    <property type="match status" value="1"/>
</dbReference>
<name>A0A1H4KZT7_9NOCA</name>
<dbReference type="OrthoDB" id="4772778at2"/>
<keyword evidence="3" id="KW-1185">Reference proteome</keyword>
<dbReference type="InterPro" id="IPR032710">
    <property type="entry name" value="NTF2-like_dom_sf"/>
</dbReference>
<proteinExistence type="predicted"/>
<accession>A0A1H4KZT7</accession>
<evidence type="ECO:0000313" key="3">
    <source>
        <dbReference type="Proteomes" id="UP000183561"/>
    </source>
</evidence>
<protein>
    <submittedName>
        <fullName evidence="2">SnoaL-like domain-containing protein</fullName>
    </submittedName>
</protein>
<organism evidence="2 3">
    <name type="scientific">Rhodococcus koreensis</name>
    <dbReference type="NCBI Taxonomy" id="99653"/>
    <lineage>
        <taxon>Bacteria</taxon>
        <taxon>Bacillati</taxon>
        <taxon>Actinomycetota</taxon>
        <taxon>Actinomycetes</taxon>
        <taxon>Mycobacteriales</taxon>
        <taxon>Nocardiaceae</taxon>
        <taxon>Rhodococcus</taxon>
    </lineage>
</organism>
<dbReference type="Pfam" id="PF13577">
    <property type="entry name" value="SnoaL_4"/>
    <property type="match status" value="1"/>
</dbReference>
<dbReference type="AlphaFoldDB" id="A0A1H4KZT7"/>
<evidence type="ECO:0000259" key="1">
    <source>
        <dbReference type="Pfam" id="PF13577"/>
    </source>
</evidence>
<dbReference type="Gene3D" id="3.10.450.50">
    <property type="match status" value="1"/>
</dbReference>
<feature type="domain" description="SnoaL-like" evidence="1">
    <location>
        <begin position="48"/>
        <end position="170"/>
    </location>
</feature>
<dbReference type="InterPro" id="IPR037401">
    <property type="entry name" value="SnoaL-like"/>
</dbReference>
<dbReference type="RefSeq" id="WP_072946478.1">
    <property type="nucleotide sequence ID" value="NZ_FNSV01000005.1"/>
</dbReference>
<reference evidence="3" key="1">
    <citation type="submission" date="2016-10" db="EMBL/GenBank/DDBJ databases">
        <authorList>
            <person name="Varghese N."/>
            <person name="Submissions S."/>
        </authorList>
    </citation>
    <scope>NUCLEOTIDE SEQUENCE [LARGE SCALE GENOMIC DNA]</scope>
    <source>
        <strain evidence="3">DSM 44498</strain>
    </source>
</reference>
<gene>
    <name evidence="2" type="ORF">SAMN04490239_1006</name>
</gene>
<sequence>MTEPLNDTNQFAWARSMWKPFVDQAFDLKRRTGAPRDDSPEGILRRLQRLEDERDIELTFRRYHACYDAGDIEAILSCYTDDAIQINARGTYQGHDELRESYRWLTDGQKFAIHHGTNVVVTLDEDDPDHATLNAFWFSAVMTHQDKLLSCGGTYVHRMRRVDGDWLIAKQRITFNYLTKQSHIARKMGDSVPPAAGQVTTRDLVEERYLLT</sequence>
<dbReference type="Proteomes" id="UP000183561">
    <property type="component" value="Unassembled WGS sequence"/>
</dbReference>
<evidence type="ECO:0000313" key="2">
    <source>
        <dbReference type="EMBL" id="SEB64001.1"/>
    </source>
</evidence>